<dbReference type="RefSeq" id="WP_343841021.1">
    <property type="nucleotide sequence ID" value="NZ_BAAAEI010000002.1"/>
</dbReference>
<gene>
    <name evidence="1" type="ORF">GCM10009092_03510</name>
</gene>
<keyword evidence="2" id="KW-1185">Reference proteome</keyword>
<organism evidence="1 2">
    <name type="scientific">Bowmanella denitrificans</name>
    <dbReference type="NCBI Taxonomy" id="366582"/>
    <lineage>
        <taxon>Bacteria</taxon>
        <taxon>Pseudomonadati</taxon>
        <taxon>Pseudomonadota</taxon>
        <taxon>Gammaproteobacteria</taxon>
        <taxon>Alteromonadales</taxon>
        <taxon>Alteromonadaceae</taxon>
        <taxon>Bowmanella</taxon>
    </lineage>
</organism>
<proteinExistence type="predicted"/>
<accession>A0ABN0WMY9</accession>
<comment type="caution">
    <text evidence="1">The sequence shown here is derived from an EMBL/GenBank/DDBJ whole genome shotgun (WGS) entry which is preliminary data.</text>
</comment>
<dbReference type="Proteomes" id="UP001501757">
    <property type="component" value="Unassembled WGS sequence"/>
</dbReference>
<dbReference type="EMBL" id="BAAAEI010000002">
    <property type="protein sequence ID" value="GAA0342248.1"/>
    <property type="molecule type" value="Genomic_DNA"/>
</dbReference>
<name>A0ABN0WMY9_9ALTE</name>
<evidence type="ECO:0000313" key="2">
    <source>
        <dbReference type="Proteomes" id="UP001501757"/>
    </source>
</evidence>
<sequence length="156" mass="17767">MSGSQDEEAESAVLAHKQFFTLRLADYLAPETVEEFDSWRFMGREWTGEAFGATEFLRPRGNPHDTVLVNLDLQELPALKIKEILSRLELALTPGMEETELAALLGSPVKQHDFLPDRKTLDYQMFQPDPYYLSLTLRKDKGLTNILLIAEELSKP</sequence>
<evidence type="ECO:0000313" key="1">
    <source>
        <dbReference type="EMBL" id="GAA0342248.1"/>
    </source>
</evidence>
<reference evidence="2" key="1">
    <citation type="journal article" date="2019" name="Int. J. Syst. Evol. Microbiol.">
        <title>The Global Catalogue of Microorganisms (GCM) 10K type strain sequencing project: providing services to taxonomists for standard genome sequencing and annotation.</title>
        <authorList>
            <consortium name="The Broad Institute Genomics Platform"/>
            <consortium name="The Broad Institute Genome Sequencing Center for Infectious Disease"/>
            <person name="Wu L."/>
            <person name="Ma J."/>
        </authorList>
    </citation>
    <scope>NUCLEOTIDE SEQUENCE [LARGE SCALE GENOMIC DNA]</scope>
    <source>
        <strain evidence="2">JCM 13378</strain>
    </source>
</reference>
<protein>
    <submittedName>
        <fullName evidence="1">Uncharacterized protein</fullName>
    </submittedName>
</protein>